<dbReference type="AlphaFoldDB" id="A0A9P8RLS9"/>
<evidence type="ECO:0000313" key="1">
    <source>
        <dbReference type="EMBL" id="KAH0556391.1"/>
    </source>
</evidence>
<evidence type="ECO:0000313" key="2">
    <source>
        <dbReference type="Proteomes" id="UP000750711"/>
    </source>
</evidence>
<name>A0A9P8RLS9_9PEZI</name>
<gene>
    <name evidence="1" type="ORF">GP486_005687</name>
</gene>
<comment type="caution">
    <text evidence="1">The sequence shown here is derived from an EMBL/GenBank/DDBJ whole genome shotgun (WGS) entry which is preliminary data.</text>
</comment>
<feature type="non-terminal residue" evidence="1">
    <location>
        <position position="1"/>
    </location>
</feature>
<protein>
    <submittedName>
        <fullName evidence="1">Uncharacterized protein</fullName>
    </submittedName>
</protein>
<organism evidence="1 2">
    <name type="scientific">Trichoglossum hirsutum</name>
    <dbReference type="NCBI Taxonomy" id="265104"/>
    <lineage>
        <taxon>Eukaryota</taxon>
        <taxon>Fungi</taxon>
        <taxon>Dikarya</taxon>
        <taxon>Ascomycota</taxon>
        <taxon>Pezizomycotina</taxon>
        <taxon>Geoglossomycetes</taxon>
        <taxon>Geoglossales</taxon>
        <taxon>Geoglossaceae</taxon>
        <taxon>Trichoglossum</taxon>
    </lineage>
</organism>
<reference evidence="1" key="1">
    <citation type="submission" date="2021-03" db="EMBL/GenBank/DDBJ databases">
        <title>Comparative genomics and phylogenomic investigation of the class Geoglossomycetes provide insights into ecological specialization and systematics.</title>
        <authorList>
            <person name="Melie T."/>
            <person name="Pirro S."/>
            <person name="Miller A.N."/>
            <person name="Quandt A."/>
        </authorList>
    </citation>
    <scope>NUCLEOTIDE SEQUENCE</scope>
    <source>
        <strain evidence="1">CAQ_001_2017</strain>
    </source>
</reference>
<sequence length="70" mass="6913">LVPIRRGKSRARSGLMVGSAAQIMPVLASTADQAAAPTLSPVGSGVSGKGDGLAGGLFDLQVSSFVVEAM</sequence>
<proteinExistence type="predicted"/>
<dbReference type="EMBL" id="JAGHQM010001114">
    <property type="protein sequence ID" value="KAH0556391.1"/>
    <property type="molecule type" value="Genomic_DNA"/>
</dbReference>
<accession>A0A9P8RLS9</accession>
<keyword evidence="2" id="KW-1185">Reference proteome</keyword>
<dbReference type="Proteomes" id="UP000750711">
    <property type="component" value="Unassembled WGS sequence"/>
</dbReference>